<organism evidence="8 9">
    <name type="scientific">Brachionus calyciflorus</name>
    <dbReference type="NCBI Taxonomy" id="104777"/>
    <lineage>
        <taxon>Eukaryota</taxon>
        <taxon>Metazoa</taxon>
        <taxon>Spiralia</taxon>
        <taxon>Gnathifera</taxon>
        <taxon>Rotifera</taxon>
        <taxon>Eurotatoria</taxon>
        <taxon>Monogononta</taxon>
        <taxon>Pseudotrocha</taxon>
        <taxon>Ploima</taxon>
        <taxon>Brachionidae</taxon>
        <taxon>Brachionus</taxon>
    </lineage>
</organism>
<sequence>MGVANSKNGAFTLEDVINMPPLNLKEVEALKASWDAIKNKEDIGISTMVRIFQEHKEIKSKWIFATNLETEAEMISNSQLRYHAKKIMDVLSKVVVKAINSTNPEDFSVEEFELARLGRNHFHYGVRREHFLLFEEALIYSLKKHTSGKITFTPKMERAWHKVFWQVANKIADGIELEEKDNLCLNNMTPPKNDDE</sequence>
<keyword evidence="2 6" id="KW-0349">Heme</keyword>
<dbReference type="AlphaFoldDB" id="A0A813XRL4"/>
<dbReference type="SUPFAM" id="SSF46458">
    <property type="entry name" value="Globin-like"/>
    <property type="match status" value="1"/>
</dbReference>
<dbReference type="PROSITE" id="PS01033">
    <property type="entry name" value="GLOBIN"/>
    <property type="match status" value="1"/>
</dbReference>
<dbReference type="InterPro" id="IPR009050">
    <property type="entry name" value="Globin-like_sf"/>
</dbReference>
<protein>
    <recommendedName>
        <fullName evidence="7">Globin domain-containing protein</fullName>
    </recommendedName>
</protein>
<dbReference type="GO" id="GO:0046872">
    <property type="term" value="F:metal ion binding"/>
    <property type="evidence" value="ECO:0007669"/>
    <property type="project" value="UniProtKB-KW"/>
</dbReference>
<evidence type="ECO:0000256" key="5">
    <source>
        <dbReference type="ARBA" id="ARBA00023004"/>
    </source>
</evidence>
<dbReference type="Gene3D" id="1.10.490.10">
    <property type="entry name" value="Globins"/>
    <property type="match status" value="1"/>
</dbReference>
<keyword evidence="9" id="KW-1185">Reference proteome</keyword>
<accession>A0A813XRL4</accession>
<dbReference type="InterPro" id="IPR012292">
    <property type="entry name" value="Globin/Proto"/>
</dbReference>
<dbReference type="InterPro" id="IPR044399">
    <property type="entry name" value="Mb-like_M"/>
</dbReference>
<dbReference type="EMBL" id="CAJNOC010001635">
    <property type="protein sequence ID" value="CAF0880104.1"/>
    <property type="molecule type" value="Genomic_DNA"/>
</dbReference>
<dbReference type="PANTHER" id="PTHR46458">
    <property type="entry name" value="BLR2807 PROTEIN"/>
    <property type="match status" value="1"/>
</dbReference>
<evidence type="ECO:0000256" key="2">
    <source>
        <dbReference type="ARBA" id="ARBA00022617"/>
    </source>
</evidence>
<evidence type="ECO:0000256" key="3">
    <source>
        <dbReference type="ARBA" id="ARBA00022621"/>
    </source>
</evidence>
<keyword evidence="1 6" id="KW-0813">Transport</keyword>
<dbReference type="GO" id="GO:0005344">
    <property type="term" value="F:oxygen carrier activity"/>
    <property type="evidence" value="ECO:0007669"/>
    <property type="project" value="UniProtKB-KW"/>
</dbReference>
<dbReference type="OrthoDB" id="436496at2759"/>
<reference evidence="8" key="1">
    <citation type="submission" date="2021-02" db="EMBL/GenBank/DDBJ databases">
        <authorList>
            <person name="Nowell W R."/>
        </authorList>
    </citation>
    <scope>NUCLEOTIDE SEQUENCE</scope>
    <source>
        <strain evidence="8">Ploen Becks lab</strain>
    </source>
</reference>
<dbReference type="InterPro" id="IPR050532">
    <property type="entry name" value="Globin-like_OT"/>
</dbReference>
<dbReference type="GO" id="GO:0020037">
    <property type="term" value="F:heme binding"/>
    <property type="evidence" value="ECO:0007669"/>
    <property type="project" value="InterPro"/>
</dbReference>
<dbReference type="Proteomes" id="UP000663879">
    <property type="component" value="Unassembled WGS sequence"/>
</dbReference>
<dbReference type="GO" id="GO:0019825">
    <property type="term" value="F:oxygen binding"/>
    <property type="evidence" value="ECO:0007669"/>
    <property type="project" value="InterPro"/>
</dbReference>
<comment type="similarity">
    <text evidence="6">Belongs to the globin family.</text>
</comment>
<keyword evidence="5" id="KW-0408">Iron</keyword>
<gene>
    <name evidence="8" type="ORF">OXX778_LOCUS10370</name>
</gene>
<dbReference type="CDD" id="cd01040">
    <property type="entry name" value="Mb-like"/>
    <property type="match status" value="1"/>
</dbReference>
<dbReference type="Pfam" id="PF00042">
    <property type="entry name" value="Globin"/>
    <property type="match status" value="1"/>
</dbReference>
<dbReference type="PANTHER" id="PTHR46458:SF1">
    <property type="entry name" value="GEO09476P1"/>
    <property type="match status" value="1"/>
</dbReference>
<proteinExistence type="inferred from homology"/>
<evidence type="ECO:0000259" key="7">
    <source>
        <dbReference type="PROSITE" id="PS01033"/>
    </source>
</evidence>
<evidence type="ECO:0000256" key="4">
    <source>
        <dbReference type="ARBA" id="ARBA00022723"/>
    </source>
</evidence>
<keyword evidence="4" id="KW-0479">Metal-binding</keyword>
<name>A0A813XRL4_9BILA</name>
<dbReference type="InterPro" id="IPR000971">
    <property type="entry name" value="Globin"/>
</dbReference>
<evidence type="ECO:0000313" key="8">
    <source>
        <dbReference type="EMBL" id="CAF0880104.1"/>
    </source>
</evidence>
<feature type="domain" description="Globin" evidence="7">
    <location>
        <begin position="21"/>
        <end position="176"/>
    </location>
</feature>
<comment type="caution">
    <text evidence="8">The sequence shown here is derived from an EMBL/GenBank/DDBJ whole genome shotgun (WGS) entry which is preliminary data.</text>
</comment>
<evidence type="ECO:0000313" key="9">
    <source>
        <dbReference type="Proteomes" id="UP000663879"/>
    </source>
</evidence>
<keyword evidence="3 6" id="KW-0561">Oxygen transport</keyword>
<evidence type="ECO:0000256" key="1">
    <source>
        <dbReference type="ARBA" id="ARBA00022448"/>
    </source>
</evidence>
<evidence type="ECO:0000256" key="6">
    <source>
        <dbReference type="RuleBase" id="RU000356"/>
    </source>
</evidence>